<dbReference type="EMBL" id="FXZD01000006">
    <property type="protein sequence ID" value="SMX93790.1"/>
    <property type="molecule type" value="Genomic_DNA"/>
</dbReference>
<reference evidence="1 2" key="1">
    <citation type="submission" date="2017-03" db="EMBL/GenBank/DDBJ databases">
        <authorList>
            <person name="Afonso C.L."/>
            <person name="Miller P.J."/>
            <person name="Scott M.A."/>
            <person name="Spackman E."/>
            <person name="Goraichik I."/>
            <person name="Dimitrov K.M."/>
            <person name="Suarez D.L."/>
            <person name="Swayne D.E."/>
        </authorList>
    </citation>
    <scope>NUCLEOTIDE SEQUENCE [LARGE SCALE GENOMIC DNA]</scope>
    <source>
        <strain evidence="1 2">CNRZ 918</strain>
    </source>
</reference>
<accession>A0A2H1K233</accession>
<dbReference type="OrthoDB" id="370015at2"/>
<protein>
    <submittedName>
        <fullName evidence="1">Uncharacterized protein</fullName>
    </submittedName>
</protein>
<gene>
    <name evidence="1" type="ORF">BANT918_02070</name>
</gene>
<sequence length="61" mass="6796">MVAEDGDKCGLLNAVVDDSAVEDRTLECVHAENKACPPRLLWGEMGRWNFWGWSSSVLWSG</sequence>
<evidence type="ECO:0000313" key="1">
    <source>
        <dbReference type="EMBL" id="SMX93790.1"/>
    </source>
</evidence>
<dbReference type="AlphaFoldDB" id="A0A2H1K233"/>
<organism evidence="1 2">
    <name type="scientific">Brevibacterium antiquum CNRZ 918</name>
    <dbReference type="NCBI Taxonomy" id="1255637"/>
    <lineage>
        <taxon>Bacteria</taxon>
        <taxon>Bacillati</taxon>
        <taxon>Actinomycetota</taxon>
        <taxon>Actinomycetes</taxon>
        <taxon>Micrococcales</taxon>
        <taxon>Brevibacteriaceae</taxon>
        <taxon>Brevibacterium</taxon>
    </lineage>
</organism>
<dbReference type="RefSeq" id="WP_145996973.1">
    <property type="nucleotide sequence ID" value="NZ_FXZD01000006.1"/>
</dbReference>
<name>A0A2H1K233_9MICO</name>
<evidence type="ECO:0000313" key="2">
    <source>
        <dbReference type="Proteomes" id="UP000234433"/>
    </source>
</evidence>
<proteinExistence type="predicted"/>
<dbReference type="Proteomes" id="UP000234433">
    <property type="component" value="Unassembled WGS sequence"/>
</dbReference>